<gene>
    <name evidence="18" type="ORF">CAUJ_LOCUS3229</name>
</gene>
<evidence type="ECO:0000256" key="14">
    <source>
        <dbReference type="ARBA" id="ARBA00049296"/>
    </source>
</evidence>
<evidence type="ECO:0000256" key="15">
    <source>
        <dbReference type="ARBA" id="ARBA00049322"/>
    </source>
</evidence>
<comment type="catalytic activity">
    <reaction evidence="9">
        <text>9-hexadecanoyloxy-octadecanoate + H2O = 9-hydroxy-octadecanoate + hexadecanoate + H(+)</text>
        <dbReference type="Rhea" id="RHEA:52052"/>
        <dbReference type="ChEBI" id="CHEBI:7896"/>
        <dbReference type="ChEBI" id="CHEBI:15377"/>
        <dbReference type="ChEBI" id="CHEBI:15378"/>
        <dbReference type="ChEBI" id="CHEBI:83670"/>
        <dbReference type="ChEBI" id="CHEBI:136286"/>
    </reaction>
    <physiologicalReaction direction="left-to-right" evidence="9">
        <dbReference type="Rhea" id="RHEA:52053"/>
    </physiologicalReaction>
</comment>
<keyword evidence="5 17" id="KW-1133">Transmembrane helix</keyword>
<keyword evidence="6 17" id="KW-0472">Membrane</keyword>
<comment type="catalytic activity">
    <reaction evidence="8">
        <text>13-octadecanoyloxy-octadecanoate + H2O = 13-hydroxy-octadecanoate + octadecanoate + H(+)</text>
        <dbReference type="Rhea" id="RHEA:52084"/>
        <dbReference type="ChEBI" id="CHEBI:15377"/>
        <dbReference type="ChEBI" id="CHEBI:15378"/>
        <dbReference type="ChEBI" id="CHEBI:25629"/>
        <dbReference type="ChEBI" id="CHEBI:136304"/>
        <dbReference type="ChEBI" id="CHEBI:136335"/>
    </reaction>
    <physiologicalReaction direction="left-to-right" evidence="8">
        <dbReference type="Rhea" id="RHEA:52085"/>
    </physiologicalReaction>
</comment>
<comment type="caution">
    <text evidence="18">The sequence shown here is derived from an EMBL/GenBank/DDBJ whole genome shotgun (WGS) entry which is preliminary data.</text>
</comment>
<evidence type="ECO:0000313" key="19">
    <source>
        <dbReference type="Proteomes" id="UP000835052"/>
    </source>
</evidence>
<evidence type="ECO:0000256" key="11">
    <source>
        <dbReference type="ARBA" id="ARBA00048701"/>
    </source>
</evidence>
<keyword evidence="4 17" id="KW-0812">Transmembrane</keyword>
<evidence type="ECO:0000256" key="13">
    <source>
        <dbReference type="ARBA" id="ARBA00049221"/>
    </source>
</evidence>
<dbReference type="Proteomes" id="UP000835052">
    <property type="component" value="Unassembled WGS sequence"/>
</dbReference>
<evidence type="ECO:0000256" key="2">
    <source>
        <dbReference type="ARBA" id="ARBA00004127"/>
    </source>
</evidence>
<feature type="transmembrane region" description="Helical" evidence="17">
    <location>
        <begin position="185"/>
        <end position="205"/>
    </location>
</feature>
<comment type="catalytic activity">
    <reaction evidence="13">
        <text>9-octadecanoyloxy-octadecanoate + H2O = 9-hydroxy-octadecanoate + octadecanoate + H(+)</text>
        <dbReference type="Rhea" id="RHEA:52096"/>
        <dbReference type="ChEBI" id="CHEBI:15377"/>
        <dbReference type="ChEBI" id="CHEBI:15378"/>
        <dbReference type="ChEBI" id="CHEBI:25629"/>
        <dbReference type="ChEBI" id="CHEBI:136286"/>
        <dbReference type="ChEBI" id="CHEBI:136373"/>
    </reaction>
    <physiologicalReaction direction="left-to-right" evidence="13">
        <dbReference type="Rhea" id="RHEA:52097"/>
    </physiologicalReaction>
</comment>
<comment type="catalytic activity">
    <reaction evidence="7">
        <text>12-hexadecanoyloxy-octadecanoate + H2O = 12-hydroxyoctadecanoate + hexadecanoate + H(+)</text>
        <dbReference type="Rhea" id="RHEA:52056"/>
        <dbReference type="ChEBI" id="CHEBI:7896"/>
        <dbReference type="ChEBI" id="CHEBI:15377"/>
        <dbReference type="ChEBI" id="CHEBI:15378"/>
        <dbReference type="ChEBI" id="CHEBI:83677"/>
        <dbReference type="ChEBI" id="CHEBI:84201"/>
    </reaction>
    <physiologicalReaction direction="left-to-right" evidence="7">
        <dbReference type="Rhea" id="RHEA:52057"/>
    </physiologicalReaction>
</comment>
<dbReference type="GO" id="GO:0016020">
    <property type="term" value="C:membrane"/>
    <property type="evidence" value="ECO:0007669"/>
    <property type="project" value="InterPro"/>
</dbReference>
<dbReference type="GO" id="GO:0012505">
    <property type="term" value="C:endomembrane system"/>
    <property type="evidence" value="ECO:0007669"/>
    <property type="project" value="UniProtKB-SubCell"/>
</dbReference>
<comment type="catalytic activity">
    <reaction evidence="11">
        <text>12-(9Z-octadecenoyloxy)-octadecanoate + H2O = 12-hydroxyoctadecanoate + (9Z)-octadecenoate + H(+)</text>
        <dbReference type="Rhea" id="RHEA:52060"/>
        <dbReference type="ChEBI" id="CHEBI:15377"/>
        <dbReference type="ChEBI" id="CHEBI:15378"/>
        <dbReference type="ChEBI" id="CHEBI:30823"/>
        <dbReference type="ChEBI" id="CHEBI:84201"/>
        <dbReference type="ChEBI" id="CHEBI:136302"/>
    </reaction>
    <physiologicalReaction direction="left-to-right" evidence="11">
        <dbReference type="Rhea" id="RHEA:52061"/>
    </physiologicalReaction>
</comment>
<evidence type="ECO:0000256" key="12">
    <source>
        <dbReference type="ARBA" id="ARBA00048800"/>
    </source>
</evidence>
<reference evidence="18" key="1">
    <citation type="submission" date="2020-10" db="EMBL/GenBank/DDBJ databases">
        <authorList>
            <person name="Kikuchi T."/>
        </authorList>
    </citation>
    <scope>NUCLEOTIDE SEQUENCE</scope>
    <source>
        <strain evidence="18">NKZ352</strain>
    </source>
</reference>
<dbReference type="OrthoDB" id="1898221at2759"/>
<organism evidence="18 19">
    <name type="scientific">Caenorhabditis auriculariae</name>
    <dbReference type="NCBI Taxonomy" id="2777116"/>
    <lineage>
        <taxon>Eukaryota</taxon>
        <taxon>Metazoa</taxon>
        <taxon>Ecdysozoa</taxon>
        <taxon>Nematoda</taxon>
        <taxon>Chromadorea</taxon>
        <taxon>Rhabditida</taxon>
        <taxon>Rhabditina</taxon>
        <taxon>Rhabditomorpha</taxon>
        <taxon>Rhabditoidea</taxon>
        <taxon>Rhabditidae</taxon>
        <taxon>Peloderinae</taxon>
        <taxon>Caenorhabditis</taxon>
    </lineage>
</organism>
<evidence type="ECO:0000256" key="5">
    <source>
        <dbReference type="ARBA" id="ARBA00022989"/>
    </source>
</evidence>
<feature type="transmembrane region" description="Helical" evidence="17">
    <location>
        <begin position="6"/>
        <end position="29"/>
    </location>
</feature>
<dbReference type="PANTHER" id="PTHR10989">
    <property type="entry name" value="ANDROGEN-INDUCED PROTEIN 1-RELATED"/>
    <property type="match status" value="1"/>
</dbReference>
<keyword evidence="19" id="KW-1185">Reference proteome</keyword>
<evidence type="ECO:0000256" key="7">
    <source>
        <dbReference type="ARBA" id="ARBA00047368"/>
    </source>
</evidence>
<evidence type="ECO:0000256" key="16">
    <source>
        <dbReference type="ARBA" id="ARBA00049428"/>
    </source>
</evidence>
<dbReference type="Pfam" id="PF04750">
    <property type="entry name" value="Far-17a_AIG1"/>
    <property type="match status" value="1"/>
</dbReference>
<name>A0A8S1H1V5_9PELO</name>
<comment type="catalytic activity">
    <reaction evidence="15">
        <text>13-(9Z-hexadecenoyloxy)-octadecanoate + H2O = 13-hydroxy-octadecanoate + (9Z)-hexadecenoate + H(+)</text>
        <dbReference type="Rhea" id="RHEA:52076"/>
        <dbReference type="ChEBI" id="CHEBI:15377"/>
        <dbReference type="ChEBI" id="CHEBI:15378"/>
        <dbReference type="ChEBI" id="CHEBI:32372"/>
        <dbReference type="ChEBI" id="CHEBI:136304"/>
        <dbReference type="ChEBI" id="CHEBI:136315"/>
    </reaction>
    <physiologicalReaction direction="left-to-right" evidence="15">
        <dbReference type="Rhea" id="RHEA:52077"/>
    </physiologicalReaction>
</comment>
<feature type="transmembrane region" description="Helical" evidence="17">
    <location>
        <begin position="41"/>
        <end position="62"/>
    </location>
</feature>
<evidence type="ECO:0000256" key="17">
    <source>
        <dbReference type="SAM" id="Phobius"/>
    </source>
</evidence>
<evidence type="ECO:0000256" key="4">
    <source>
        <dbReference type="ARBA" id="ARBA00022692"/>
    </source>
</evidence>
<evidence type="ECO:0000313" key="18">
    <source>
        <dbReference type="EMBL" id="CAD6187310.1"/>
    </source>
</evidence>
<dbReference type="InterPro" id="IPR006838">
    <property type="entry name" value="ADTRP_AIG1"/>
</dbReference>
<comment type="catalytic activity">
    <reaction evidence="14">
        <text>13-(9Z-octadecenoyloxy)-octadecanoate + H2O = 13-hydroxy-octadecanoate + (9Z)-octadecenoate + H(+)</text>
        <dbReference type="Rhea" id="RHEA:52064"/>
        <dbReference type="ChEBI" id="CHEBI:15377"/>
        <dbReference type="ChEBI" id="CHEBI:15378"/>
        <dbReference type="ChEBI" id="CHEBI:30823"/>
        <dbReference type="ChEBI" id="CHEBI:136303"/>
        <dbReference type="ChEBI" id="CHEBI:136304"/>
    </reaction>
    <physiologicalReaction direction="left-to-right" evidence="14">
        <dbReference type="Rhea" id="RHEA:52065"/>
    </physiologicalReaction>
</comment>
<feature type="transmembrane region" description="Helical" evidence="17">
    <location>
        <begin position="74"/>
        <end position="97"/>
    </location>
</feature>
<evidence type="ECO:0000256" key="6">
    <source>
        <dbReference type="ARBA" id="ARBA00023136"/>
    </source>
</evidence>
<evidence type="ECO:0000256" key="3">
    <source>
        <dbReference type="ARBA" id="ARBA00009300"/>
    </source>
</evidence>
<comment type="catalytic activity">
    <reaction evidence="10">
        <text>12-octadecanoyloxy-octadecanoate + H2O = 12-hydroxyoctadecanoate + octadecanoate + H(+)</text>
        <dbReference type="Rhea" id="RHEA:52080"/>
        <dbReference type="ChEBI" id="CHEBI:15377"/>
        <dbReference type="ChEBI" id="CHEBI:15378"/>
        <dbReference type="ChEBI" id="CHEBI:25629"/>
        <dbReference type="ChEBI" id="CHEBI:84201"/>
        <dbReference type="ChEBI" id="CHEBI:136330"/>
    </reaction>
    <physiologicalReaction direction="left-to-right" evidence="10">
        <dbReference type="Rhea" id="RHEA:52081"/>
    </physiologicalReaction>
</comment>
<dbReference type="PANTHER" id="PTHR10989:SF16">
    <property type="entry name" value="AT02829P-RELATED"/>
    <property type="match status" value="1"/>
</dbReference>
<comment type="catalytic activity">
    <reaction evidence="12">
        <text>9-(9Z-octadecenoyloxy)-octadecanoate + H2O = 9-hydroxy-octadecanoate + (9Z)-octadecenoate + H(+)</text>
        <dbReference type="Rhea" id="RHEA:52048"/>
        <dbReference type="ChEBI" id="CHEBI:15377"/>
        <dbReference type="ChEBI" id="CHEBI:15378"/>
        <dbReference type="ChEBI" id="CHEBI:30823"/>
        <dbReference type="ChEBI" id="CHEBI:136282"/>
        <dbReference type="ChEBI" id="CHEBI:136286"/>
    </reaction>
    <physiologicalReaction direction="left-to-right" evidence="12">
        <dbReference type="Rhea" id="RHEA:52049"/>
    </physiologicalReaction>
</comment>
<evidence type="ECO:0000256" key="8">
    <source>
        <dbReference type="ARBA" id="ARBA00047427"/>
    </source>
</evidence>
<accession>A0A8S1H1V5</accession>
<comment type="catalytic activity">
    <reaction evidence="16">
        <text>12-(9Z-hexadecenoyloxy)-octadecanoate + H2O = 12-hydroxyoctadecanoate + (9Z)-hexadecenoate + H(+)</text>
        <dbReference type="Rhea" id="RHEA:52072"/>
        <dbReference type="ChEBI" id="CHEBI:15377"/>
        <dbReference type="ChEBI" id="CHEBI:15378"/>
        <dbReference type="ChEBI" id="CHEBI:32372"/>
        <dbReference type="ChEBI" id="CHEBI:84201"/>
        <dbReference type="ChEBI" id="CHEBI:136312"/>
    </reaction>
    <physiologicalReaction direction="left-to-right" evidence="16">
        <dbReference type="Rhea" id="RHEA:52073"/>
    </physiologicalReaction>
</comment>
<feature type="transmembrane region" description="Helical" evidence="17">
    <location>
        <begin position="146"/>
        <end position="165"/>
    </location>
</feature>
<evidence type="ECO:0000256" key="10">
    <source>
        <dbReference type="ARBA" id="ARBA00048680"/>
    </source>
</evidence>
<protein>
    <submittedName>
        <fullName evidence="18">Uncharacterized protein</fullName>
    </submittedName>
</protein>
<evidence type="ECO:0000256" key="9">
    <source>
        <dbReference type="ARBA" id="ARBA00047863"/>
    </source>
</evidence>
<dbReference type="EMBL" id="CAJGYM010000006">
    <property type="protein sequence ID" value="CAD6187310.1"/>
    <property type="molecule type" value="Genomic_DNA"/>
</dbReference>
<proteinExistence type="inferred from homology"/>
<evidence type="ECO:0000256" key="1">
    <source>
        <dbReference type="ARBA" id="ARBA00000923"/>
    </source>
</evidence>
<comment type="subcellular location">
    <subcellularLocation>
        <location evidence="2">Endomembrane system</location>
        <topology evidence="2">Multi-pass membrane protein</topology>
    </subcellularLocation>
</comment>
<sequence>MKPTTVFHVFMFFAFVFVCWKDYLIVYGDLLPMPGQFLSKFVWLTMINLYLHTFYHFFGIFISLAGSKSTTFDYAARAFVGPIGVTVTVLFWALYLADPANIADDIRGRQILAIQWFNHGLHTLPLASSVLDHIVWNHKGFHTRQILQGIATFCAFYLADIHIVHHYTGFWAYPIIGDLSPPLRIVFFAVCIGVFYLSYLFQSLVHTTFHRRQVRNASKKK</sequence>
<dbReference type="AlphaFoldDB" id="A0A8S1H1V5"/>
<comment type="similarity">
    <text evidence="3">Belongs to the AIG1 family.</text>
</comment>
<comment type="catalytic activity">
    <reaction evidence="1">
        <text>9-(9Z-hexadecenoyloxy)-octadecanoate + H2O = (9Z)-hexadecenoate + 9-hydroxy-octadecanoate + H(+)</text>
        <dbReference type="Rhea" id="RHEA:52068"/>
        <dbReference type="ChEBI" id="CHEBI:15377"/>
        <dbReference type="ChEBI" id="CHEBI:15378"/>
        <dbReference type="ChEBI" id="CHEBI:32372"/>
        <dbReference type="ChEBI" id="CHEBI:136286"/>
        <dbReference type="ChEBI" id="CHEBI:136309"/>
    </reaction>
    <physiologicalReaction direction="left-to-right" evidence="1">
        <dbReference type="Rhea" id="RHEA:52069"/>
    </physiologicalReaction>
</comment>